<organism evidence="3 4">
    <name type="scientific">Paraglomus brasilianum</name>
    <dbReference type="NCBI Taxonomy" id="144538"/>
    <lineage>
        <taxon>Eukaryota</taxon>
        <taxon>Fungi</taxon>
        <taxon>Fungi incertae sedis</taxon>
        <taxon>Mucoromycota</taxon>
        <taxon>Glomeromycotina</taxon>
        <taxon>Glomeromycetes</taxon>
        <taxon>Paraglomerales</taxon>
        <taxon>Paraglomeraceae</taxon>
        <taxon>Paraglomus</taxon>
    </lineage>
</organism>
<dbReference type="InterPro" id="IPR001245">
    <property type="entry name" value="Ser-Thr/Tyr_kinase_cat_dom"/>
</dbReference>
<name>A0A9N9FLE5_9GLOM</name>
<feature type="domain" description="Protein kinase" evidence="2">
    <location>
        <begin position="165"/>
        <end position="439"/>
    </location>
</feature>
<dbReference type="GO" id="GO:0005524">
    <property type="term" value="F:ATP binding"/>
    <property type="evidence" value="ECO:0007669"/>
    <property type="project" value="InterPro"/>
</dbReference>
<dbReference type="EMBL" id="CAJVPI010000521">
    <property type="protein sequence ID" value="CAG8545407.1"/>
    <property type="molecule type" value="Genomic_DNA"/>
</dbReference>
<dbReference type="InterPro" id="IPR000719">
    <property type="entry name" value="Prot_kinase_dom"/>
</dbReference>
<dbReference type="SUPFAM" id="SSF56112">
    <property type="entry name" value="Protein kinase-like (PK-like)"/>
    <property type="match status" value="1"/>
</dbReference>
<dbReference type="GO" id="GO:0004674">
    <property type="term" value="F:protein serine/threonine kinase activity"/>
    <property type="evidence" value="ECO:0007669"/>
    <property type="project" value="TreeGrafter"/>
</dbReference>
<evidence type="ECO:0000313" key="3">
    <source>
        <dbReference type="EMBL" id="CAG8545407.1"/>
    </source>
</evidence>
<dbReference type="AlphaFoldDB" id="A0A9N9FLE5"/>
<sequence>MTSKGNCFAGLWSLRRIEDEKDRHNGTILRHFSNTNHKLTILTNDNDYYLQRIIILTIHSLPPPYPLKASTSTKPKPAFTYMPHTDYVRLSHARLPSSTPSLSSSSSTTANTSPSSSRAPTPTPSDTDTRTWTSGNQDIDDFIIFTQLDSRHFWSHLEWIPYERIANIQHIADGGFGSVSKGIWIDGPKWPACDDHKMLTRTSGKRVALKRFRNGQWSRKFLDELKSYYRCTDKGFIIPCYGITRDPNTNEYLLVMEFAEEDLHSYLHTEAYVQSRWRNKLLRLREIANGLRIIHEKDLYHGDVHSGNILRGSRYLRGGSIYIGDLGLCKPCNRDSKNDEIYGVIPYTAPEILMGEKIGKAADIYAFGVIMWEFAARERPFADRPHDAQLIIDICDGLRPPIPSDVPSCYRNLLVRCWASDPNSRPTADELWNVFADWIFHSKNKDQFDRADNRRKYKLESGLPVRLPSILVHPEAVYKSQPLGDMIKSAAQIRKAKKADDDVKRVYCSTLYVDVDEVKNYLELMTFNL</sequence>
<protein>
    <submittedName>
        <fullName evidence="3">1161_t:CDS:1</fullName>
    </submittedName>
</protein>
<proteinExistence type="predicted"/>
<gene>
    <name evidence="3" type="ORF">PBRASI_LOCUS4807</name>
</gene>
<keyword evidence="4" id="KW-1185">Reference proteome</keyword>
<dbReference type="Proteomes" id="UP000789739">
    <property type="component" value="Unassembled WGS sequence"/>
</dbReference>
<evidence type="ECO:0000259" key="2">
    <source>
        <dbReference type="PROSITE" id="PS50011"/>
    </source>
</evidence>
<evidence type="ECO:0000256" key="1">
    <source>
        <dbReference type="SAM" id="MobiDB-lite"/>
    </source>
</evidence>
<dbReference type="PROSITE" id="PS50011">
    <property type="entry name" value="PROTEIN_KINASE_DOM"/>
    <property type="match status" value="1"/>
</dbReference>
<feature type="region of interest" description="Disordered" evidence="1">
    <location>
        <begin position="95"/>
        <end position="134"/>
    </location>
</feature>
<dbReference type="Pfam" id="PF07714">
    <property type="entry name" value="PK_Tyr_Ser-Thr"/>
    <property type="match status" value="1"/>
</dbReference>
<reference evidence="3" key="1">
    <citation type="submission" date="2021-06" db="EMBL/GenBank/DDBJ databases">
        <authorList>
            <person name="Kallberg Y."/>
            <person name="Tangrot J."/>
            <person name="Rosling A."/>
        </authorList>
    </citation>
    <scope>NUCLEOTIDE SEQUENCE</scope>
    <source>
        <strain evidence="3">BR232B</strain>
    </source>
</reference>
<dbReference type="Gene3D" id="1.10.510.10">
    <property type="entry name" value="Transferase(Phosphotransferase) domain 1"/>
    <property type="match status" value="1"/>
</dbReference>
<dbReference type="PANTHER" id="PTHR44329">
    <property type="entry name" value="SERINE/THREONINE-PROTEIN KINASE TNNI3K-RELATED"/>
    <property type="match status" value="1"/>
</dbReference>
<evidence type="ECO:0000313" key="4">
    <source>
        <dbReference type="Proteomes" id="UP000789739"/>
    </source>
</evidence>
<accession>A0A9N9FLE5</accession>
<dbReference type="OrthoDB" id="10261027at2759"/>
<comment type="caution">
    <text evidence="3">The sequence shown here is derived from an EMBL/GenBank/DDBJ whole genome shotgun (WGS) entry which is preliminary data.</text>
</comment>
<dbReference type="InterPro" id="IPR011009">
    <property type="entry name" value="Kinase-like_dom_sf"/>
</dbReference>
<dbReference type="InterPro" id="IPR051681">
    <property type="entry name" value="Ser/Thr_Kinases-Pseudokinases"/>
</dbReference>